<evidence type="ECO:0000313" key="1">
    <source>
        <dbReference type="EMBL" id="GGC89061.1"/>
    </source>
</evidence>
<organism evidence="1 2">
    <name type="scientific">Thalassobacillus devorans</name>
    <dbReference type="NCBI Taxonomy" id="279813"/>
    <lineage>
        <taxon>Bacteria</taxon>
        <taxon>Bacillati</taxon>
        <taxon>Bacillota</taxon>
        <taxon>Bacilli</taxon>
        <taxon>Bacillales</taxon>
        <taxon>Bacillaceae</taxon>
        <taxon>Thalassobacillus</taxon>
    </lineage>
</organism>
<reference evidence="2" key="1">
    <citation type="journal article" date="2019" name="Int. J. Syst. Evol. Microbiol.">
        <title>The Global Catalogue of Microorganisms (GCM) 10K type strain sequencing project: providing services to taxonomists for standard genome sequencing and annotation.</title>
        <authorList>
            <consortium name="The Broad Institute Genomics Platform"/>
            <consortium name="The Broad Institute Genome Sequencing Center for Infectious Disease"/>
            <person name="Wu L."/>
            <person name="Ma J."/>
        </authorList>
    </citation>
    <scope>NUCLEOTIDE SEQUENCE [LARGE SCALE GENOMIC DNA]</scope>
    <source>
        <strain evidence="2">CCM 7282</strain>
    </source>
</reference>
<evidence type="ECO:0000313" key="2">
    <source>
        <dbReference type="Proteomes" id="UP000619534"/>
    </source>
</evidence>
<keyword evidence="2" id="KW-1185">Reference proteome</keyword>
<dbReference type="Proteomes" id="UP000619534">
    <property type="component" value="Unassembled WGS sequence"/>
</dbReference>
<proteinExistence type="predicted"/>
<accession>A0ABQ1P1F5</accession>
<name>A0ABQ1P1F5_9BACI</name>
<gene>
    <name evidence="1" type="ORF">GCM10007216_19800</name>
</gene>
<comment type="caution">
    <text evidence="1">The sequence shown here is derived from an EMBL/GenBank/DDBJ whole genome shotgun (WGS) entry which is preliminary data.</text>
</comment>
<sequence>MINSEIDKRQYIINKYVHFKYSTPPRKVRGLKVENGEAFEYDFFPGKTEKTNQTKFYCSRYCTFGDFE</sequence>
<dbReference type="EMBL" id="BMCJ01000003">
    <property type="protein sequence ID" value="GGC89061.1"/>
    <property type="molecule type" value="Genomic_DNA"/>
</dbReference>
<protein>
    <submittedName>
        <fullName evidence="1">Uncharacterized protein</fullName>
    </submittedName>
</protein>